<gene>
    <name evidence="1" type="ORF">GBAR_LOCUS20781</name>
</gene>
<sequence>MIWLVFGDPDALNHSFLLPESRGVKVVENGAGKKNERITVDVDAVRRTYAALLGLEVPAITNALENAMDVHSSALARNKRFCQVEPLNHLVLLLENPQLHSPEFTTASGKLLAAVAGLHVVQKEMLARFYATYPAARLQEMVSNFQQLITMQLLFSDDEAKPRGGRSLPQHDLLIASSTKVMMIFYFANLLMSQGSGVVRPMSSRMSSIAANPKPRFLDVVDSQFDQLLVRLRVHPVNVLRPPLQWEEFRNEELNSRINMIYDYQFYGDSFFQEKQFSFLEYPFILSTANKVERLLLDNKASHINERQRTFVHTLLTGVRDTPFLHLHISRDHIVADTLSQVSFITYTHITTIHGRTYLR</sequence>
<dbReference type="AlphaFoldDB" id="A0AA35X3W8"/>
<dbReference type="Proteomes" id="UP001174909">
    <property type="component" value="Unassembled WGS sequence"/>
</dbReference>
<organism evidence="1 2">
    <name type="scientific">Geodia barretti</name>
    <name type="common">Barrett's horny sponge</name>
    <dbReference type="NCBI Taxonomy" id="519541"/>
    <lineage>
        <taxon>Eukaryota</taxon>
        <taxon>Metazoa</taxon>
        <taxon>Porifera</taxon>
        <taxon>Demospongiae</taxon>
        <taxon>Heteroscleromorpha</taxon>
        <taxon>Tetractinellida</taxon>
        <taxon>Astrophorina</taxon>
        <taxon>Geodiidae</taxon>
        <taxon>Geodia</taxon>
    </lineage>
</organism>
<comment type="caution">
    <text evidence="1">The sequence shown here is derived from an EMBL/GenBank/DDBJ whole genome shotgun (WGS) entry which is preliminary data.</text>
</comment>
<accession>A0AA35X3W8</accession>
<keyword evidence="1" id="KW-0436">Ligase</keyword>
<dbReference type="GO" id="GO:0016874">
    <property type="term" value="F:ligase activity"/>
    <property type="evidence" value="ECO:0007669"/>
    <property type="project" value="UniProtKB-KW"/>
</dbReference>
<keyword evidence="2" id="KW-1185">Reference proteome</keyword>
<evidence type="ECO:0000313" key="1">
    <source>
        <dbReference type="EMBL" id="CAI8037150.1"/>
    </source>
</evidence>
<proteinExistence type="predicted"/>
<dbReference type="EMBL" id="CASHTH010002911">
    <property type="protein sequence ID" value="CAI8037150.1"/>
    <property type="molecule type" value="Genomic_DNA"/>
</dbReference>
<protein>
    <submittedName>
        <fullName evidence="1">Ubiquitin-protein ligase E3A</fullName>
    </submittedName>
</protein>
<reference evidence="1" key="1">
    <citation type="submission" date="2023-03" db="EMBL/GenBank/DDBJ databases">
        <authorList>
            <person name="Steffen K."/>
            <person name="Cardenas P."/>
        </authorList>
    </citation>
    <scope>NUCLEOTIDE SEQUENCE</scope>
</reference>
<name>A0AA35X3W8_GEOBA</name>
<evidence type="ECO:0000313" key="2">
    <source>
        <dbReference type="Proteomes" id="UP001174909"/>
    </source>
</evidence>